<dbReference type="InterPro" id="IPR001263">
    <property type="entry name" value="PI3K_accessory_dom"/>
</dbReference>
<proteinExistence type="predicted"/>
<dbReference type="AlphaFoldDB" id="A0AAW2YZ32"/>
<dbReference type="InterPro" id="IPR018936">
    <property type="entry name" value="PI3/4_kinase_CS"/>
</dbReference>
<name>A0AAW2YZ32_9EUKA</name>
<dbReference type="SMART" id="SM00146">
    <property type="entry name" value="PI3Kc"/>
    <property type="match status" value="1"/>
</dbReference>
<dbReference type="InterPro" id="IPR036940">
    <property type="entry name" value="PI3/4_kinase_cat_sf"/>
</dbReference>
<dbReference type="GO" id="GO:0034271">
    <property type="term" value="C:phosphatidylinositol 3-kinase complex, class III, type I"/>
    <property type="evidence" value="ECO:0007669"/>
    <property type="project" value="TreeGrafter"/>
</dbReference>
<keyword evidence="2" id="KW-0418">Kinase</keyword>
<dbReference type="GO" id="GO:0016303">
    <property type="term" value="F:1-phosphatidylinositol-3-kinase activity"/>
    <property type="evidence" value="ECO:0007669"/>
    <property type="project" value="TreeGrafter"/>
</dbReference>
<dbReference type="Proteomes" id="UP001431209">
    <property type="component" value="Unassembled WGS sequence"/>
</dbReference>
<evidence type="ECO:0000256" key="2">
    <source>
        <dbReference type="ARBA" id="ARBA00022777"/>
    </source>
</evidence>
<dbReference type="PANTHER" id="PTHR10048:SF7">
    <property type="entry name" value="PHOSPHATIDYLINOSITOL 3-KINASE CATALYTIC SUBUNIT TYPE 3"/>
    <property type="match status" value="1"/>
</dbReference>
<evidence type="ECO:0000313" key="4">
    <source>
        <dbReference type="EMBL" id="KAL0482292.1"/>
    </source>
</evidence>
<organism evidence="4 5">
    <name type="scientific">Acrasis kona</name>
    <dbReference type="NCBI Taxonomy" id="1008807"/>
    <lineage>
        <taxon>Eukaryota</taxon>
        <taxon>Discoba</taxon>
        <taxon>Heterolobosea</taxon>
        <taxon>Tetramitia</taxon>
        <taxon>Eutetramitia</taxon>
        <taxon>Acrasidae</taxon>
        <taxon>Acrasis</taxon>
    </lineage>
</organism>
<dbReference type="Gene3D" id="1.25.40.70">
    <property type="entry name" value="Phosphatidylinositol 3-kinase, accessory domain (PIK)"/>
    <property type="match status" value="1"/>
</dbReference>
<dbReference type="PROSITE" id="PS00915">
    <property type="entry name" value="PI3_4_KINASE_1"/>
    <property type="match status" value="1"/>
</dbReference>
<dbReference type="EMBL" id="JAOPGA020000840">
    <property type="protein sequence ID" value="KAL0482292.1"/>
    <property type="molecule type" value="Genomic_DNA"/>
</dbReference>
<comment type="caution">
    <text evidence="4">The sequence shown here is derived from an EMBL/GenBank/DDBJ whole genome shotgun (WGS) entry which is preliminary data.</text>
</comment>
<dbReference type="GO" id="GO:0000407">
    <property type="term" value="C:phagophore assembly site"/>
    <property type="evidence" value="ECO:0007669"/>
    <property type="project" value="TreeGrafter"/>
</dbReference>
<feature type="domain" description="PI3K/PI4K catalytic" evidence="3">
    <location>
        <begin position="295"/>
        <end position="490"/>
    </location>
</feature>
<dbReference type="Gene3D" id="3.30.1010.10">
    <property type="entry name" value="Phosphatidylinositol 3-kinase Catalytic Subunit, Chain A, domain 4"/>
    <property type="match status" value="1"/>
</dbReference>
<dbReference type="GO" id="GO:0006897">
    <property type="term" value="P:endocytosis"/>
    <property type="evidence" value="ECO:0007669"/>
    <property type="project" value="TreeGrafter"/>
</dbReference>
<dbReference type="InterPro" id="IPR042236">
    <property type="entry name" value="PI3K_accessory_sf"/>
</dbReference>
<keyword evidence="5" id="KW-1185">Reference proteome</keyword>
<dbReference type="GO" id="GO:0005768">
    <property type="term" value="C:endosome"/>
    <property type="evidence" value="ECO:0007669"/>
    <property type="project" value="TreeGrafter"/>
</dbReference>
<evidence type="ECO:0000256" key="1">
    <source>
        <dbReference type="ARBA" id="ARBA00022679"/>
    </source>
</evidence>
<dbReference type="Pfam" id="PF00454">
    <property type="entry name" value="PI3_PI4_kinase"/>
    <property type="match status" value="1"/>
</dbReference>
<accession>A0AAW2YZ32</accession>
<protein>
    <recommendedName>
        <fullName evidence="3">PI3K/PI4K catalytic domain-containing protein</fullName>
    </recommendedName>
</protein>
<evidence type="ECO:0000313" key="5">
    <source>
        <dbReference type="Proteomes" id="UP001431209"/>
    </source>
</evidence>
<dbReference type="PROSITE" id="PS00916">
    <property type="entry name" value="PI3_4_KINASE_2"/>
    <property type="match status" value="1"/>
</dbReference>
<gene>
    <name evidence="4" type="ORF">AKO1_012992</name>
</gene>
<evidence type="ECO:0000259" key="3">
    <source>
        <dbReference type="PROSITE" id="PS50290"/>
    </source>
</evidence>
<dbReference type="PANTHER" id="PTHR10048">
    <property type="entry name" value="PHOSPHATIDYLINOSITOL KINASE"/>
    <property type="match status" value="1"/>
</dbReference>
<dbReference type="SUPFAM" id="SSF56112">
    <property type="entry name" value="Protein kinase-like (PK-like)"/>
    <property type="match status" value="1"/>
</dbReference>
<sequence length="490" mass="57057">MRSYINAEERVAQELDTIISLIRKQRGALHAIFTDQNQRPLLLFVKKHRTILYKEKKLYTTCCMTVNERDCSGDINVIISNPHPDLTTEDALELIFRLHQHARMRRLAVSILEKRPSCEVEIFIPQLLQSIYLFNDTSDSTGIYSFLTKIVVSSPAIYNKMLWLLRLQQTVKPNPVLGTLYIHLEQYSVEMNEQCRVLFNKQEKLIYNLNNIGRYLSTNLNQLSRHDRVKQLKCIIEGTHDFPQYVPMMNLEKGVVKTVQNIQDRVCRMYDWDVIFPLDCLPMESFPNVIVTKILVENCNVFKSAMAPLLIPFQTNDNQILSMIFKRGDDLRQDMLMLQVMRFMDLVLRQNHLDLHLTLYDVMAMGVDHGMVELVPNSHTISSVLSAHGTIYKFLHTKNKSFRSFDCSLKTFVKSCAGYCIITFLLGIGDRHLDNIMLCEDGRMFHIEFWFCTWQRSKAAIHNLLSSDNQPNGRKHEVARKSRIRSTCRI</sequence>
<dbReference type="GO" id="GO:0034272">
    <property type="term" value="C:phosphatidylinositol 3-kinase complex, class III, type II"/>
    <property type="evidence" value="ECO:0007669"/>
    <property type="project" value="TreeGrafter"/>
</dbReference>
<dbReference type="Gene3D" id="1.10.1070.11">
    <property type="entry name" value="Phosphatidylinositol 3-/4-kinase, catalytic domain"/>
    <property type="match status" value="1"/>
</dbReference>
<dbReference type="InterPro" id="IPR011009">
    <property type="entry name" value="Kinase-like_dom_sf"/>
</dbReference>
<keyword evidence="1" id="KW-0808">Transferase</keyword>
<dbReference type="InterPro" id="IPR016024">
    <property type="entry name" value="ARM-type_fold"/>
</dbReference>
<dbReference type="InterPro" id="IPR000403">
    <property type="entry name" value="PI3/4_kinase_cat_dom"/>
</dbReference>
<dbReference type="GO" id="GO:0005777">
    <property type="term" value="C:peroxisome"/>
    <property type="evidence" value="ECO:0007669"/>
    <property type="project" value="TreeGrafter"/>
</dbReference>
<reference evidence="4 5" key="1">
    <citation type="submission" date="2024-03" db="EMBL/GenBank/DDBJ databases">
        <title>The Acrasis kona genome and developmental transcriptomes reveal deep origins of eukaryotic multicellular pathways.</title>
        <authorList>
            <person name="Sheikh S."/>
            <person name="Fu C.-J."/>
            <person name="Brown M.W."/>
            <person name="Baldauf S.L."/>
        </authorList>
    </citation>
    <scope>NUCLEOTIDE SEQUENCE [LARGE SCALE GENOMIC DNA]</scope>
    <source>
        <strain evidence="4 5">ATCC MYA-3509</strain>
    </source>
</reference>
<dbReference type="Pfam" id="PF00613">
    <property type="entry name" value="PI3Ka"/>
    <property type="match status" value="1"/>
</dbReference>
<dbReference type="GO" id="GO:0000045">
    <property type="term" value="P:autophagosome assembly"/>
    <property type="evidence" value="ECO:0007669"/>
    <property type="project" value="TreeGrafter"/>
</dbReference>
<dbReference type="InterPro" id="IPR015433">
    <property type="entry name" value="PI3/4_kinase"/>
</dbReference>
<dbReference type="PROSITE" id="PS50290">
    <property type="entry name" value="PI3_4_KINASE_3"/>
    <property type="match status" value="1"/>
</dbReference>
<dbReference type="SUPFAM" id="SSF48371">
    <property type="entry name" value="ARM repeat"/>
    <property type="match status" value="1"/>
</dbReference>
<dbReference type="GO" id="GO:0048015">
    <property type="term" value="P:phosphatidylinositol-mediated signaling"/>
    <property type="evidence" value="ECO:0007669"/>
    <property type="project" value="TreeGrafter"/>
</dbReference>